<dbReference type="GO" id="GO:0022857">
    <property type="term" value="F:transmembrane transporter activity"/>
    <property type="evidence" value="ECO:0007669"/>
    <property type="project" value="UniProtKB-UniRule"/>
</dbReference>
<evidence type="ECO:0000256" key="7">
    <source>
        <dbReference type="ARBA" id="ARBA00023136"/>
    </source>
</evidence>
<feature type="transmembrane region" description="Helical" evidence="9">
    <location>
        <begin position="20"/>
        <end position="41"/>
    </location>
</feature>
<evidence type="ECO:0000313" key="12">
    <source>
        <dbReference type="Proteomes" id="UP000236959"/>
    </source>
</evidence>
<evidence type="ECO:0000256" key="9">
    <source>
        <dbReference type="RuleBase" id="RU369079"/>
    </source>
</evidence>
<evidence type="ECO:0000259" key="10">
    <source>
        <dbReference type="Pfam" id="PF04290"/>
    </source>
</evidence>
<comment type="subcellular location">
    <subcellularLocation>
        <location evidence="1 9">Cell inner membrane</location>
        <topology evidence="1 9">Multi-pass membrane protein</topology>
    </subcellularLocation>
</comment>
<name>A0A2S3UYF1_9HYPH</name>
<gene>
    <name evidence="11" type="ORF">CLV41_102152</name>
</gene>
<protein>
    <recommendedName>
        <fullName evidence="9">TRAP transporter small permease protein</fullName>
    </recommendedName>
</protein>
<feature type="transmembrane region" description="Helical" evidence="9">
    <location>
        <begin position="132"/>
        <end position="155"/>
    </location>
</feature>
<sequence length="172" mass="18691">MAWRRSLKAVIDGTNRLFSFACHTLLAVITVVTVMQVFLRFAVNSPTSWSEEVALLCLVWFGMLAVAIGIRRHEHVAITFLRDRLPEPAAVTLDYFAQLAMGLFMFVVMLYGGDLIALAGAQVLPASLLPKYLLYLPALAGGGLGVANAAANILLRDVHTAETEIPEVAHVD</sequence>
<keyword evidence="3" id="KW-1003">Cell membrane</keyword>
<dbReference type="GO" id="GO:0005886">
    <property type="term" value="C:plasma membrane"/>
    <property type="evidence" value="ECO:0007669"/>
    <property type="project" value="UniProtKB-SubCell"/>
</dbReference>
<reference evidence="11 12" key="1">
    <citation type="submission" date="2018-01" db="EMBL/GenBank/DDBJ databases">
        <title>Genomic Encyclopedia of Archaeal and Bacterial Type Strains, Phase II (KMG-II): from individual species to whole genera.</title>
        <authorList>
            <person name="Goeker M."/>
        </authorList>
    </citation>
    <scope>NUCLEOTIDE SEQUENCE [LARGE SCALE GENOMIC DNA]</scope>
    <source>
        <strain evidence="11 12">DSM 17023</strain>
    </source>
</reference>
<comment type="similarity">
    <text evidence="8 9">Belongs to the TRAP transporter small permease family.</text>
</comment>
<dbReference type="InterPro" id="IPR007387">
    <property type="entry name" value="TRAP_DctQ"/>
</dbReference>
<keyword evidence="7 9" id="KW-0472">Membrane</keyword>
<keyword evidence="4 9" id="KW-0997">Cell inner membrane</keyword>
<feature type="transmembrane region" description="Helical" evidence="9">
    <location>
        <begin position="53"/>
        <end position="70"/>
    </location>
</feature>
<organism evidence="11 12">
    <name type="scientific">Roseibium marinum</name>
    <dbReference type="NCBI Taxonomy" id="281252"/>
    <lineage>
        <taxon>Bacteria</taxon>
        <taxon>Pseudomonadati</taxon>
        <taxon>Pseudomonadota</taxon>
        <taxon>Alphaproteobacteria</taxon>
        <taxon>Hyphomicrobiales</taxon>
        <taxon>Stappiaceae</taxon>
        <taxon>Roseibium</taxon>
    </lineage>
</organism>
<evidence type="ECO:0000256" key="1">
    <source>
        <dbReference type="ARBA" id="ARBA00004429"/>
    </source>
</evidence>
<comment type="caution">
    <text evidence="11">The sequence shown here is derived from an EMBL/GenBank/DDBJ whole genome shotgun (WGS) entry which is preliminary data.</text>
</comment>
<dbReference type="InterPro" id="IPR055348">
    <property type="entry name" value="DctQ"/>
</dbReference>
<keyword evidence="2 9" id="KW-0813">Transport</keyword>
<evidence type="ECO:0000256" key="5">
    <source>
        <dbReference type="ARBA" id="ARBA00022692"/>
    </source>
</evidence>
<evidence type="ECO:0000313" key="11">
    <source>
        <dbReference type="EMBL" id="POF32748.1"/>
    </source>
</evidence>
<dbReference type="GO" id="GO:0015740">
    <property type="term" value="P:C4-dicarboxylate transport"/>
    <property type="evidence" value="ECO:0007669"/>
    <property type="project" value="TreeGrafter"/>
</dbReference>
<dbReference type="PANTHER" id="PTHR35011:SF11">
    <property type="entry name" value="TRAP TRANSPORTER SMALL PERMEASE PROTEIN"/>
    <property type="match status" value="1"/>
</dbReference>
<feature type="transmembrane region" description="Helical" evidence="9">
    <location>
        <begin position="91"/>
        <end position="112"/>
    </location>
</feature>
<comment type="subunit">
    <text evidence="9">The complex comprises the extracytoplasmic solute receptor protein and the two transmembrane proteins.</text>
</comment>
<proteinExistence type="inferred from homology"/>
<keyword evidence="6 9" id="KW-1133">Transmembrane helix</keyword>
<keyword evidence="5 9" id="KW-0812">Transmembrane</keyword>
<keyword evidence="12" id="KW-1185">Reference proteome</keyword>
<feature type="domain" description="Tripartite ATP-independent periplasmic transporters DctQ component" evidence="10">
    <location>
        <begin position="29"/>
        <end position="155"/>
    </location>
</feature>
<dbReference type="AlphaFoldDB" id="A0A2S3UYF1"/>
<comment type="function">
    <text evidence="9">Part of the tripartite ATP-independent periplasmic (TRAP) transport system.</text>
</comment>
<evidence type="ECO:0000256" key="6">
    <source>
        <dbReference type="ARBA" id="ARBA00022989"/>
    </source>
</evidence>
<dbReference type="Pfam" id="PF04290">
    <property type="entry name" value="DctQ"/>
    <property type="match status" value="1"/>
</dbReference>
<dbReference type="EMBL" id="PPCN01000002">
    <property type="protein sequence ID" value="POF32748.1"/>
    <property type="molecule type" value="Genomic_DNA"/>
</dbReference>
<dbReference type="OrthoDB" id="4964541at2"/>
<dbReference type="PANTHER" id="PTHR35011">
    <property type="entry name" value="2,3-DIKETO-L-GULONATE TRAP TRANSPORTER SMALL PERMEASE PROTEIN YIAM"/>
    <property type="match status" value="1"/>
</dbReference>
<dbReference type="Proteomes" id="UP000236959">
    <property type="component" value="Unassembled WGS sequence"/>
</dbReference>
<evidence type="ECO:0000256" key="8">
    <source>
        <dbReference type="ARBA" id="ARBA00038436"/>
    </source>
</evidence>
<accession>A0A2S3UYF1</accession>
<evidence type="ECO:0000256" key="4">
    <source>
        <dbReference type="ARBA" id="ARBA00022519"/>
    </source>
</evidence>
<evidence type="ECO:0000256" key="3">
    <source>
        <dbReference type="ARBA" id="ARBA00022475"/>
    </source>
</evidence>
<dbReference type="RefSeq" id="WP_103221744.1">
    <property type="nucleotide sequence ID" value="NZ_PPCN01000002.1"/>
</dbReference>
<evidence type="ECO:0000256" key="2">
    <source>
        <dbReference type="ARBA" id="ARBA00022448"/>
    </source>
</evidence>